<dbReference type="SMART" id="SM00346">
    <property type="entry name" value="HTH_ICLR"/>
    <property type="match status" value="1"/>
</dbReference>
<dbReference type="AlphaFoldDB" id="A0A0K0X0Q8"/>
<evidence type="ECO:0000259" key="5">
    <source>
        <dbReference type="PROSITE" id="PS51078"/>
    </source>
</evidence>
<feature type="domain" description="HTH iclR-type" evidence="4">
    <location>
        <begin position="13"/>
        <end position="71"/>
    </location>
</feature>
<dbReference type="SUPFAM" id="SSF55781">
    <property type="entry name" value="GAF domain-like"/>
    <property type="match status" value="1"/>
</dbReference>
<dbReference type="Gene3D" id="1.10.10.10">
    <property type="entry name" value="Winged helix-like DNA-binding domain superfamily/Winged helix DNA-binding domain"/>
    <property type="match status" value="1"/>
</dbReference>
<dbReference type="SUPFAM" id="SSF46785">
    <property type="entry name" value="Winged helix' DNA-binding domain"/>
    <property type="match status" value="1"/>
</dbReference>
<dbReference type="GO" id="GO:0003700">
    <property type="term" value="F:DNA-binding transcription factor activity"/>
    <property type="evidence" value="ECO:0007669"/>
    <property type="project" value="TreeGrafter"/>
</dbReference>
<dbReference type="GO" id="GO:0003677">
    <property type="term" value="F:DNA binding"/>
    <property type="evidence" value="ECO:0007669"/>
    <property type="project" value="UniProtKB-KW"/>
</dbReference>
<dbReference type="PROSITE" id="PS51077">
    <property type="entry name" value="HTH_ICLR"/>
    <property type="match status" value="1"/>
</dbReference>
<dbReference type="InterPro" id="IPR036390">
    <property type="entry name" value="WH_DNA-bd_sf"/>
</dbReference>
<dbReference type="PANTHER" id="PTHR30136:SF24">
    <property type="entry name" value="HTH-TYPE TRANSCRIPTIONAL REPRESSOR ALLR"/>
    <property type="match status" value="1"/>
</dbReference>
<dbReference type="PANTHER" id="PTHR30136">
    <property type="entry name" value="HELIX-TURN-HELIX TRANSCRIPTIONAL REGULATOR, ICLR FAMILY"/>
    <property type="match status" value="1"/>
</dbReference>
<dbReference type="GO" id="GO:0045892">
    <property type="term" value="P:negative regulation of DNA-templated transcription"/>
    <property type="evidence" value="ECO:0007669"/>
    <property type="project" value="TreeGrafter"/>
</dbReference>
<keyword evidence="2" id="KW-0238">DNA-binding</keyword>
<gene>
    <name evidence="6" type="ORF">AFA91_03100</name>
</gene>
<evidence type="ECO:0000259" key="4">
    <source>
        <dbReference type="PROSITE" id="PS51077"/>
    </source>
</evidence>
<keyword evidence="3" id="KW-0804">Transcription</keyword>
<evidence type="ECO:0000313" key="6">
    <source>
        <dbReference type="EMBL" id="AKS31030.1"/>
    </source>
</evidence>
<dbReference type="InterPro" id="IPR005471">
    <property type="entry name" value="Tscrpt_reg_IclR_N"/>
</dbReference>
<dbReference type="PATRIC" id="fig|134601.6.peg.648"/>
<evidence type="ECO:0000313" key="7">
    <source>
        <dbReference type="Proteomes" id="UP000062255"/>
    </source>
</evidence>
<dbReference type="InterPro" id="IPR050707">
    <property type="entry name" value="HTH_MetabolicPath_Reg"/>
</dbReference>
<keyword evidence="1" id="KW-0805">Transcription regulation</keyword>
<dbReference type="InterPro" id="IPR014757">
    <property type="entry name" value="Tscrpt_reg_IclR_C"/>
</dbReference>
<proteinExistence type="predicted"/>
<dbReference type="Pfam" id="PF09339">
    <property type="entry name" value="HTH_IclR"/>
    <property type="match status" value="1"/>
</dbReference>
<dbReference type="InterPro" id="IPR029016">
    <property type="entry name" value="GAF-like_dom_sf"/>
</dbReference>
<evidence type="ECO:0000256" key="3">
    <source>
        <dbReference type="ARBA" id="ARBA00023163"/>
    </source>
</evidence>
<dbReference type="PROSITE" id="PS51078">
    <property type="entry name" value="ICLR_ED"/>
    <property type="match status" value="1"/>
</dbReference>
<dbReference type="Proteomes" id="UP000062255">
    <property type="component" value="Chromosome"/>
</dbReference>
<organism evidence="6 7">
    <name type="scientific">Mycolicibacterium goodii</name>
    <name type="common">Mycobacterium goodii</name>
    <dbReference type="NCBI Taxonomy" id="134601"/>
    <lineage>
        <taxon>Bacteria</taxon>
        <taxon>Bacillati</taxon>
        <taxon>Actinomycetota</taxon>
        <taxon>Actinomycetes</taxon>
        <taxon>Mycobacteriales</taxon>
        <taxon>Mycobacteriaceae</taxon>
        <taxon>Mycolicibacterium</taxon>
    </lineage>
</organism>
<name>A0A0K0X0Q8_MYCGD</name>
<accession>A0A0K0X0Q8</accession>
<sequence length="267" mass="28940">MWDAGWVNVPPGTQTLARGLAVIRAVADGARDLRTLVEQTGLGRSTTHRLVQLLVHEEFLRHVDGGYALGPALIELGFKALHGNPLPVVARPLLEELSEQVHDTVHLGVVDGDSVLYLEKLPGSRGAEMRSRVGHRMPLTRTGVGMALLLDSPDRWEELYIADEDRVTVPTAERRGDVAGRCAEFCARMQTYAKAGSAMDLEDNEPGIRCVAAPVRDASRAIVGAISVSATRPYMPAARMRGLVPVVRRTAARISSAMGYRDAQSAF</sequence>
<evidence type="ECO:0000256" key="1">
    <source>
        <dbReference type="ARBA" id="ARBA00023015"/>
    </source>
</evidence>
<feature type="domain" description="IclR-ED" evidence="5">
    <location>
        <begin position="72"/>
        <end position="260"/>
    </location>
</feature>
<dbReference type="Gene3D" id="3.30.450.40">
    <property type="match status" value="1"/>
</dbReference>
<evidence type="ECO:0000256" key="2">
    <source>
        <dbReference type="ARBA" id="ARBA00023125"/>
    </source>
</evidence>
<dbReference type="EMBL" id="CP012150">
    <property type="protein sequence ID" value="AKS31030.1"/>
    <property type="molecule type" value="Genomic_DNA"/>
</dbReference>
<reference evidence="6 7" key="1">
    <citation type="submission" date="2015-07" db="EMBL/GenBank/DDBJ databases">
        <title>Complete genome sequence of Mycobacterium goodii X7B, a facultative thermophilic biodesulfurizing bacterium.</title>
        <authorList>
            <person name="Yu B."/>
            <person name="Li F."/>
            <person name="Xu P."/>
        </authorList>
    </citation>
    <scope>NUCLEOTIDE SEQUENCE [LARGE SCALE GENOMIC DNA]</scope>
    <source>
        <strain evidence="6 7">X7B</strain>
    </source>
</reference>
<dbReference type="InterPro" id="IPR036388">
    <property type="entry name" value="WH-like_DNA-bd_sf"/>
</dbReference>
<dbReference type="STRING" id="134601.AFA91_03100"/>
<dbReference type="Pfam" id="PF01614">
    <property type="entry name" value="IclR_C"/>
    <property type="match status" value="1"/>
</dbReference>
<dbReference type="KEGG" id="mgo:AFA91_03100"/>
<protein>
    <submittedName>
        <fullName evidence="6">Transcriptional regulator</fullName>
    </submittedName>
</protein>